<name>A0ACB8DR74_DERSI</name>
<organism evidence="1 2">
    <name type="scientific">Dermacentor silvarum</name>
    <name type="common">Tick</name>
    <dbReference type="NCBI Taxonomy" id="543639"/>
    <lineage>
        <taxon>Eukaryota</taxon>
        <taxon>Metazoa</taxon>
        <taxon>Ecdysozoa</taxon>
        <taxon>Arthropoda</taxon>
        <taxon>Chelicerata</taxon>
        <taxon>Arachnida</taxon>
        <taxon>Acari</taxon>
        <taxon>Parasitiformes</taxon>
        <taxon>Ixodida</taxon>
        <taxon>Ixodoidea</taxon>
        <taxon>Ixodidae</taxon>
        <taxon>Rhipicephalinae</taxon>
        <taxon>Dermacentor</taxon>
    </lineage>
</organism>
<dbReference type="EMBL" id="CM023479">
    <property type="protein sequence ID" value="KAH7974987.1"/>
    <property type="molecule type" value="Genomic_DNA"/>
</dbReference>
<evidence type="ECO:0000313" key="1">
    <source>
        <dbReference type="EMBL" id="KAH7974987.1"/>
    </source>
</evidence>
<gene>
    <name evidence="1" type="ORF">HPB49_022323</name>
</gene>
<comment type="caution">
    <text evidence="1">The sequence shown here is derived from an EMBL/GenBank/DDBJ whole genome shotgun (WGS) entry which is preliminary data.</text>
</comment>
<evidence type="ECO:0000313" key="2">
    <source>
        <dbReference type="Proteomes" id="UP000821865"/>
    </source>
</evidence>
<keyword evidence="2" id="KW-1185">Reference proteome</keyword>
<sequence>MATAIQITIEGDDIVPEEISESTGWTTALSKRKSAPASQLPRLPREHIRVIVRPRGGLDIRQTGHFKIAQALIAASGLTSGDVEEDVICPNTVQNIMVTSTPSERNSRAYVRVGSIVIDRASYKTPPLKSAISRKSRSKSRERRDSRYRVVADDTSPSPDRASSRARSRDRSQVTLALERAIPFQEHIQDHRPTLSIHKPAKQEAGPTWAYRVKGKPKKVTGVRRQSIVMLALSRAKLPWKSQLTNHPTNARLKREP</sequence>
<proteinExistence type="predicted"/>
<reference evidence="1" key="1">
    <citation type="submission" date="2020-05" db="EMBL/GenBank/DDBJ databases">
        <title>Large-scale comparative analyses of tick genomes elucidate their genetic diversity and vector capacities.</title>
        <authorList>
            <person name="Jia N."/>
            <person name="Wang J."/>
            <person name="Shi W."/>
            <person name="Du L."/>
            <person name="Sun Y."/>
            <person name="Zhan W."/>
            <person name="Jiang J."/>
            <person name="Wang Q."/>
            <person name="Zhang B."/>
            <person name="Ji P."/>
            <person name="Sakyi L.B."/>
            <person name="Cui X."/>
            <person name="Yuan T."/>
            <person name="Jiang B."/>
            <person name="Yang W."/>
            <person name="Lam T.T.-Y."/>
            <person name="Chang Q."/>
            <person name="Ding S."/>
            <person name="Wang X."/>
            <person name="Zhu J."/>
            <person name="Ruan X."/>
            <person name="Zhao L."/>
            <person name="Wei J."/>
            <person name="Que T."/>
            <person name="Du C."/>
            <person name="Cheng J."/>
            <person name="Dai P."/>
            <person name="Han X."/>
            <person name="Huang E."/>
            <person name="Gao Y."/>
            <person name="Liu J."/>
            <person name="Shao H."/>
            <person name="Ye R."/>
            <person name="Li L."/>
            <person name="Wei W."/>
            <person name="Wang X."/>
            <person name="Wang C."/>
            <person name="Yang T."/>
            <person name="Huo Q."/>
            <person name="Li W."/>
            <person name="Guo W."/>
            <person name="Chen H."/>
            <person name="Zhou L."/>
            <person name="Ni X."/>
            <person name="Tian J."/>
            <person name="Zhou Y."/>
            <person name="Sheng Y."/>
            <person name="Liu T."/>
            <person name="Pan Y."/>
            <person name="Xia L."/>
            <person name="Li J."/>
            <person name="Zhao F."/>
            <person name="Cao W."/>
        </authorList>
    </citation>
    <scope>NUCLEOTIDE SEQUENCE</scope>
    <source>
        <strain evidence="1">Dsil-2018</strain>
    </source>
</reference>
<dbReference type="Proteomes" id="UP000821865">
    <property type="component" value="Chromosome 10"/>
</dbReference>
<accession>A0ACB8DR74</accession>
<protein>
    <submittedName>
        <fullName evidence="1">Uncharacterized protein</fullName>
    </submittedName>
</protein>